<gene>
    <name evidence="9" type="ORF">HNQ92_001092</name>
</gene>
<evidence type="ECO:0000313" key="10">
    <source>
        <dbReference type="Proteomes" id="UP000557307"/>
    </source>
</evidence>
<evidence type="ECO:0000256" key="4">
    <source>
        <dbReference type="ARBA" id="ARBA00022692"/>
    </source>
</evidence>
<keyword evidence="4 7" id="KW-0812">Transmembrane</keyword>
<dbReference type="InterPro" id="IPR023997">
    <property type="entry name" value="TonB-dep_OMP_SusC/RagA_CS"/>
</dbReference>
<comment type="similarity">
    <text evidence="7">Belongs to the TonB-dependent receptor family.</text>
</comment>
<keyword evidence="3 7" id="KW-1134">Transmembrane beta strand</keyword>
<dbReference type="AlphaFoldDB" id="A0A840TFQ0"/>
<comment type="caution">
    <text evidence="9">The sequence shown here is derived from an EMBL/GenBank/DDBJ whole genome shotgun (WGS) entry which is preliminary data.</text>
</comment>
<dbReference type="RefSeq" id="WP_184171960.1">
    <property type="nucleotide sequence ID" value="NZ_JACHGF010000002.1"/>
</dbReference>
<dbReference type="InterPro" id="IPR037066">
    <property type="entry name" value="Plug_dom_sf"/>
</dbReference>
<dbReference type="InterPro" id="IPR023996">
    <property type="entry name" value="TonB-dep_OMP_SusC/RagA"/>
</dbReference>
<dbReference type="NCBIfam" id="TIGR04057">
    <property type="entry name" value="SusC_RagA_signa"/>
    <property type="match status" value="1"/>
</dbReference>
<dbReference type="InterPro" id="IPR036942">
    <property type="entry name" value="Beta-barrel_TonB_sf"/>
</dbReference>
<evidence type="ECO:0000256" key="7">
    <source>
        <dbReference type="PROSITE-ProRule" id="PRU01360"/>
    </source>
</evidence>
<dbReference type="Gene3D" id="2.60.40.1120">
    <property type="entry name" value="Carboxypeptidase-like, regulatory domain"/>
    <property type="match status" value="1"/>
</dbReference>
<dbReference type="EMBL" id="JACHGF010000002">
    <property type="protein sequence ID" value="MBB5282966.1"/>
    <property type="molecule type" value="Genomic_DNA"/>
</dbReference>
<dbReference type="InterPro" id="IPR012910">
    <property type="entry name" value="Plug_dom"/>
</dbReference>
<feature type="domain" description="TonB-dependent receptor plug" evidence="8">
    <location>
        <begin position="134"/>
        <end position="249"/>
    </location>
</feature>
<dbReference type="GO" id="GO:0009279">
    <property type="term" value="C:cell outer membrane"/>
    <property type="evidence" value="ECO:0007669"/>
    <property type="project" value="UniProtKB-SubCell"/>
</dbReference>
<keyword evidence="6 7" id="KW-0998">Cell outer membrane</keyword>
<dbReference type="SUPFAM" id="SSF49464">
    <property type="entry name" value="Carboxypeptidase regulatory domain-like"/>
    <property type="match status" value="1"/>
</dbReference>
<reference evidence="9 10" key="1">
    <citation type="submission" date="2020-08" db="EMBL/GenBank/DDBJ databases">
        <title>Genomic Encyclopedia of Type Strains, Phase IV (KMG-IV): sequencing the most valuable type-strain genomes for metagenomic binning, comparative biology and taxonomic classification.</title>
        <authorList>
            <person name="Goeker M."/>
        </authorList>
    </citation>
    <scope>NUCLEOTIDE SEQUENCE [LARGE SCALE GENOMIC DNA]</scope>
    <source>
        <strain evidence="9 10">DSM 105074</strain>
    </source>
</reference>
<dbReference type="Gene3D" id="2.40.170.20">
    <property type="entry name" value="TonB-dependent receptor, beta-barrel domain"/>
    <property type="match status" value="1"/>
</dbReference>
<dbReference type="NCBIfam" id="TIGR04056">
    <property type="entry name" value="OMP_RagA_SusC"/>
    <property type="match status" value="1"/>
</dbReference>
<evidence type="ECO:0000256" key="1">
    <source>
        <dbReference type="ARBA" id="ARBA00004571"/>
    </source>
</evidence>
<protein>
    <submittedName>
        <fullName evidence="9">TonB-linked SusC/RagA family outer membrane protein</fullName>
    </submittedName>
</protein>
<evidence type="ECO:0000256" key="5">
    <source>
        <dbReference type="ARBA" id="ARBA00023136"/>
    </source>
</evidence>
<evidence type="ECO:0000256" key="6">
    <source>
        <dbReference type="ARBA" id="ARBA00023237"/>
    </source>
</evidence>
<proteinExistence type="inferred from homology"/>
<dbReference type="InterPro" id="IPR039426">
    <property type="entry name" value="TonB-dep_rcpt-like"/>
</dbReference>
<evidence type="ECO:0000259" key="8">
    <source>
        <dbReference type="Pfam" id="PF07715"/>
    </source>
</evidence>
<name>A0A840TFQ0_9BACT</name>
<dbReference type="InterPro" id="IPR008969">
    <property type="entry name" value="CarboxyPept-like_regulatory"/>
</dbReference>
<keyword evidence="2 7" id="KW-0813">Transport</keyword>
<evidence type="ECO:0000256" key="2">
    <source>
        <dbReference type="ARBA" id="ARBA00022448"/>
    </source>
</evidence>
<dbReference type="PROSITE" id="PS52016">
    <property type="entry name" value="TONB_DEPENDENT_REC_3"/>
    <property type="match status" value="1"/>
</dbReference>
<evidence type="ECO:0000313" key="9">
    <source>
        <dbReference type="EMBL" id="MBB5282966.1"/>
    </source>
</evidence>
<dbReference type="Gene3D" id="2.170.130.10">
    <property type="entry name" value="TonB-dependent receptor, plug domain"/>
    <property type="match status" value="1"/>
</dbReference>
<keyword evidence="5 7" id="KW-0472">Membrane</keyword>
<organism evidence="9 10">
    <name type="scientific">Rhabdobacter roseus</name>
    <dbReference type="NCBI Taxonomy" id="1655419"/>
    <lineage>
        <taxon>Bacteria</taxon>
        <taxon>Pseudomonadati</taxon>
        <taxon>Bacteroidota</taxon>
        <taxon>Cytophagia</taxon>
        <taxon>Cytophagales</taxon>
        <taxon>Cytophagaceae</taxon>
        <taxon>Rhabdobacter</taxon>
    </lineage>
</organism>
<evidence type="ECO:0000256" key="3">
    <source>
        <dbReference type="ARBA" id="ARBA00022452"/>
    </source>
</evidence>
<dbReference type="Pfam" id="PF07715">
    <property type="entry name" value="Plug"/>
    <property type="match status" value="1"/>
</dbReference>
<dbReference type="SUPFAM" id="SSF56935">
    <property type="entry name" value="Porins"/>
    <property type="match status" value="1"/>
</dbReference>
<sequence>MKQLYCSLGKLWASLFYLSLLFLLLWCWRPAQGQDLTHTLQGRVLSAAEREPLPGASVQLRGTRQGTTTDERGSFTCTATGSRVSLSISFIGYAALDTVLALPLRQELLLLLEPDAAQLREAVVTGYQRIPRERATGSFVHVDNELLNRRVSTNLLDRLDGVASGLFFKGEALHTSSTNPLGRNLNLRIRGESTLAPTTQISRDPLIVVDHFPFEGNLDQINPNDVESITILRDAAAASIWGARAGNGVIVITTKKGSRNKPLRVELNGNLTLGAKPDLYADQNYLPAASYIEVERTLFAAGYFNADLANTTTRPPLSPVVELLAQQRAGALSEAQTEAALAELAGRDLRPDYRRYVYRRAVNQQYSVGLRGGGGAATYALSTGFDRNRTNLVGNDYQRFTLNSNATYTLAKGLELSTSLNYSTNKTTTNNYQNHYGFMPVGGKYPRLYPYARLADEAGNPLAITKDYRAAYVDQAAAQGLLDWGYRPLEETALADNATQTHSLLLRAGLRYSVRPGLSAEVLYQQEKQGIAGRDHRSQDTYYVRDLINRFTGRGPDGSLTYPVPLGGVLLQNQVDWKTDNLRAQWHLDQSFKSAHRLTALAGAEARQLRTEGYTRTSYGYSEALGVAVAPLNYAAFWPVNPAGTARIPAPAGGMSGYLNRFLSFYANAAYTYQHRYTLTLSARKDGSNIFGANTNQRFSPLWSAGGSWELSQERFYDLDWLPSLRLRASYGYSGNVYQGAVYTTGVYIPSPLTGARMIHNLTAPNPELKWEQVGTLNAGVDFAFQNQRFSGSLEWYRKRGRDLIEAQRLAPSTGFFSFTTNGAATRTQGLDLSLTGRFRAGGLGWQPTFLLSTVRDQITDYSVTPTAGSIQTNTGRPGLVGKPLYSLYSYAWAGLDPATGDPRGYLNGEVSTNYAGILTNFSPDSLVFHGSSVPTAFGALRQDFSWKGFSLSVNLVYKLGYYFRRQSVSPNYQDVLAGYTHPDYAVRWQQPGDETPVPSFVYPNNNNRSTFYRFSEELVERGDHLRVQDLRLSYELSGRALRALGVPQAQLYAYASQLGLLWKANRRGIDPDTSYINPTDHNLPRPFTLSLGFKLSL</sequence>
<accession>A0A840TFQ0</accession>
<comment type="subcellular location">
    <subcellularLocation>
        <location evidence="1 7">Cell outer membrane</location>
        <topology evidence="1 7">Multi-pass membrane protein</topology>
    </subcellularLocation>
</comment>
<dbReference type="Pfam" id="PF13715">
    <property type="entry name" value="CarbopepD_reg_2"/>
    <property type="match status" value="1"/>
</dbReference>
<keyword evidence="10" id="KW-1185">Reference proteome</keyword>
<dbReference type="Proteomes" id="UP000557307">
    <property type="component" value="Unassembled WGS sequence"/>
</dbReference>